<dbReference type="Proteomes" id="UP001060085">
    <property type="component" value="Linkage Group LG03"/>
</dbReference>
<comment type="caution">
    <text evidence="1">The sequence shown here is derived from an EMBL/GenBank/DDBJ whole genome shotgun (WGS) entry which is preliminary data.</text>
</comment>
<dbReference type="EMBL" id="CM044703">
    <property type="protein sequence ID" value="KAI5671772.1"/>
    <property type="molecule type" value="Genomic_DNA"/>
</dbReference>
<reference evidence="2" key="1">
    <citation type="journal article" date="2023" name="Nat. Plants">
        <title>Single-cell RNA sequencing provides a high-resolution roadmap for understanding the multicellular compartmentation of specialized metabolism.</title>
        <authorList>
            <person name="Sun S."/>
            <person name="Shen X."/>
            <person name="Li Y."/>
            <person name="Li Y."/>
            <person name="Wang S."/>
            <person name="Li R."/>
            <person name="Zhang H."/>
            <person name="Shen G."/>
            <person name="Guo B."/>
            <person name="Wei J."/>
            <person name="Xu J."/>
            <person name="St-Pierre B."/>
            <person name="Chen S."/>
            <person name="Sun C."/>
        </authorList>
    </citation>
    <scope>NUCLEOTIDE SEQUENCE [LARGE SCALE GENOMIC DNA]</scope>
</reference>
<gene>
    <name evidence="1" type="ORF">M9H77_12136</name>
</gene>
<evidence type="ECO:0000313" key="2">
    <source>
        <dbReference type="Proteomes" id="UP001060085"/>
    </source>
</evidence>
<sequence>MAAVTPPSDQAAEFLQKLSLDPHQAPESAKKASSVQYAPINAGSQANGPNKQYDRSAIPFGPDFSDTSMFQNPYGFASSTYYYGGGAFNGSSVNEWERYPSPNGVEMPPGIYGDYQNSYGYAPYAPYSSSGSPMGYDSQLYATQQYQYPTSYFPPSGTNSGAYTSNRSNSSQVDVSTSVAADQVQLTTGTAKGNQSAVGNAFNSRSNVSKPVRSNYQKPSIKSNDFYGWGGLASASSANSSAFSYGNNFASGRNQNVRSLPHIMDLQHPQGMDQAGFVSRTYPSNRMYGQYPASYRSGPGYSSSNYGNGMNGHGWLAVDNKYKSRGRINSLLVHGTGNADGLNELNKGPRSKGLKDLKDSDTITLAVKGQSLPLEGKSDEDNLPLFPGRDQYNKNDFPDLHLDAKFFIIKSYSEDDIHKSIKYGVWASTPNGNKKLDAAYKEAQEKPSACPVFLLFSVNASGQFVGLAEMTGPVDFEQTVEYWQQDKWTGCFPVTWHMIKDVPNSMLRHITLQNNENKPVTNSRDTQEVNFEQGIEIIKIFKDHSSRTCILDDFEFYEGRQKTMQERKSKQRELNKQVDEMKMDVTEKTGSSGNQGLHRPLGPGTSLADKSATPLGAGAVIVGSSGELNHVLATEADDSFSSSSLSEIKANKVIANGDPN</sequence>
<accession>A0ACC0BGQ3</accession>
<organism evidence="1 2">
    <name type="scientific">Catharanthus roseus</name>
    <name type="common">Madagascar periwinkle</name>
    <name type="synonym">Vinca rosea</name>
    <dbReference type="NCBI Taxonomy" id="4058"/>
    <lineage>
        <taxon>Eukaryota</taxon>
        <taxon>Viridiplantae</taxon>
        <taxon>Streptophyta</taxon>
        <taxon>Embryophyta</taxon>
        <taxon>Tracheophyta</taxon>
        <taxon>Spermatophyta</taxon>
        <taxon>Magnoliopsida</taxon>
        <taxon>eudicotyledons</taxon>
        <taxon>Gunneridae</taxon>
        <taxon>Pentapetalae</taxon>
        <taxon>asterids</taxon>
        <taxon>lamiids</taxon>
        <taxon>Gentianales</taxon>
        <taxon>Apocynaceae</taxon>
        <taxon>Rauvolfioideae</taxon>
        <taxon>Vinceae</taxon>
        <taxon>Catharanthinae</taxon>
        <taxon>Catharanthus</taxon>
    </lineage>
</organism>
<name>A0ACC0BGQ3_CATRO</name>
<evidence type="ECO:0000313" key="1">
    <source>
        <dbReference type="EMBL" id="KAI5671772.1"/>
    </source>
</evidence>
<protein>
    <submittedName>
        <fullName evidence="1">Uncharacterized protein</fullName>
    </submittedName>
</protein>
<keyword evidence="2" id="KW-1185">Reference proteome</keyword>
<proteinExistence type="predicted"/>